<dbReference type="GO" id="GO:0005975">
    <property type="term" value="P:carbohydrate metabolic process"/>
    <property type="evidence" value="ECO:0007669"/>
    <property type="project" value="InterPro"/>
</dbReference>
<keyword evidence="4" id="KW-0479">Metal-binding</keyword>
<keyword evidence="3" id="KW-0963">Cytoplasm</keyword>
<evidence type="ECO:0000313" key="9">
    <source>
        <dbReference type="Proteomes" id="UP000008461"/>
    </source>
</evidence>
<dbReference type="HOGENOM" id="CLU_085077_2_0_10"/>
<dbReference type="OrthoDB" id="9813880at2"/>
<comment type="subcellular location">
    <subcellularLocation>
        <location evidence="1">Cytoplasm</location>
    </subcellularLocation>
</comment>
<reference key="2">
    <citation type="submission" date="2011-04" db="EMBL/GenBank/DDBJ databases">
        <title>Complete sequence of chromosome of Haliscomenobacter hydrossis DSM 1100.</title>
        <authorList>
            <consortium name="US DOE Joint Genome Institute (JGI-PGF)"/>
            <person name="Lucas S."/>
            <person name="Han J."/>
            <person name="Lapidus A."/>
            <person name="Bruce D."/>
            <person name="Goodwin L."/>
            <person name="Pitluck S."/>
            <person name="Peters L."/>
            <person name="Kyrpides N."/>
            <person name="Mavromatis K."/>
            <person name="Ivanova N."/>
            <person name="Ovchinnikova G."/>
            <person name="Pagani I."/>
            <person name="Daligault H."/>
            <person name="Detter J.C."/>
            <person name="Han C."/>
            <person name="Land M."/>
            <person name="Hauser L."/>
            <person name="Markowitz V."/>
            <person name="Cheng J.-F."/>
            <person name="Hugenholtz P."/>
            <person name="Woyke T."/>
            <person name="Wu D."/>
            <person name="Verbarg S."/>
            <person name="Frueling A."/>
            <person name="Brambilla E."/>
            <person name="Klenk H.-P."/>
            <person name="Eisen J.A."/>
        </authorList>
    </citation>
    <scope>NUCLEOTIDE SEQUENCE</scope>
    <source>
        <strain>DSM 1100</strain>
    </source>
</reference>
<dbReference type="Pfam" id="PF13242">
    <property type="entry name" value="Hydrolase_like"/>
    <property type="match status" value="1"/>
</dbReference>
<dbReference type="SUPFAM" id="SSF56784">
    <property type="entry name" value="HAD-like"/>
    <property type="match status" value="1"/>
</dbReference>
<dbReference type="InterPro" id="IPR004446">
    <property type="entry name" value="Heptose_bisP_phosphatase"/>
</dbReference>
<keyword evidence="6" id="KW-0119">Carbohydrate metabolism</keyword>
<dbReference type="NCBIfam" id="TIGR01656">
    <property type="entry name" value="Histidinol-ppas"/>
    <property type="match status" value="1"/>
</dbReference>
<sequence>MSYNFGATNESLFFQTLFLDRDGVINERLPGDYVAHWEEFQFTPRALEALAFFSTYFHRIVVVTNQQGIGKGKMSVGQLEQIHEKMVSEIQQSGGRIDAVYYCPDLSNTPNNCRKPASGMALMAQNEFPEIDFQQSVMVGDSVSDIEFGQNLGMATVLIEGKMDEIDKLEHALRNGLRIDQCFASLWEFAAELMKTPPR</sequence>
<evidence type="ECO:0000256" key="4">
    <source>
        <dbReference type="ARBA" id="ARBA00022723"/>
    </source>
</evidence>
<dbReference type="PANTHER" id="PTHR42891">
    <property type="entry name" value="D-GLYCERO-BETA-D-MANNO-HEPTOSE-1,7-BISPHOSPHATE 7-PHOSPHATASE"/>
    <property type="match status" value="1"/>
</dbReference>
<proteinExistence type="inferred from homology"/>
<evidence type="ECO:0000256" key="7">
    <source>
        <dbReference type="ARBA" id="ARBA00031828"/>
    </source>
</evidence>
<dbReference type="InterPro" id="IPR006549">
    <property type="entry name" value="HAD-SF_hydro_IIIA"/>
</dbReference>
<evidence type="ECO:0000256" key="3">
    <source>
        <dbReference type="ARBA" id="ARBA00022490"/>
    </source>
</evidence>
<dbReference type="GO" id="GO:0016791">
    <property type="term" value="F:phosphatase activity"/>
    <property type="evidence" value="ECO:0007669"/>
    <property type="project" value="InterPro"/>
</dbReference>
<evidence type="ECO:0000313" key="8">
    <source>
        <dbReference type="EMBL" id="AEE48277.1"/>
    </source>
</evidence>
<dbReference type="EMBL" id="CP002691">
    <property type="protein sequence ID" value="AEE48277.1"/>
    <property type="molecule type" value="Genomic_DNA"/>
</dbReference>
<evidence type="ECO:0000256" key="2">
    <source>
        <dbReference type="ARBA" id="ARBA00005628"/>
    </source>
</evidence>
<dbReference type="Gene3D" id="3.40.50.1000">
    <property type="entry name" value="HAD superfamily/HAD-like"/>
    <property type="match status" value="1"/>
</dbReference>
<dbReference type="CDD" id="cd07503">
    <property type="entry name" value="HAD_HisB-N"/>
    <property type="match status" value="1"/>
</dbReference>
<keyword evidence="9" id="KW-1185">Reference proteome</keyword>
<dbReference type="KEGG" id="hhy:Halhy_0365"/>
<dbReference type="Proteomes" id="UP000008461">
    <property type="component" value="Chromosome"/>
</dbReference>
<dbReference type="eggNOG" id="COG0241">
    <property type="taxonomic scope" value="Bacteria"/>
</dbReference>
<dbReference type="NCBIfam" id="TIGR01662">
    <property type="entry name" value="HAD-SF-IIIA"/>
    <property type="match status" value="1"/>
</dbReference>
<dbReference type="RefSeq" id="WP_013762841.1">
    <property type="nucleotide sequence ID" value="NC_015510.1"/>
</dbReference>
<dbReference type="GO" id="GO:0046872">
    <property type="term" value="F:metal ion binding"/>
    <property type="evidence" value="ECO:0007669"/>
    <property type="project" value="UniProtKB-KW"/>
</dbReference>
<organism evidence="8 9">
    <name type="scientific">Haliscomenobacter hydrossis (strain ATCC 27775 / DSM 1100 / LMG 10767 / O)</name>
    <dbReference type="NCBI Taxonomy" id="760192"/>
    <lineage>
        <taxon>Bacteria</taxon>
        <taxon>Pseudomonadati</taxon>
        <taxon>Bacteroidota</taxon>
        <taxon>Saprospiria</taxon>
        <taxon>Saprospirales</taxon>
        <taxon>Haliscomenobacteraceae</taxon>
        <taxon>Haliscomenobacter</taxon>
    </lineage>
</organism>
<accession>F4KX49</accession>
<evidence type="ECO:0000256" key="1">
    <source>
        <dbReference type="ARBA" id="ARBA00004496"/>
    </source>
</evidence>
<dbReference type="STRING" id="760192.Halhy_0365"/>
<dbReference type="AlphaFoldDB" id="F4KX49"/>
<dbReference type="PANTHER" id="PTHR42891:SF1">
    <property type="entry name" value="D-GLYCERO-BETA-D-MANNO-HEPTOSE-1,7-BISPHOSPHATE 7-PHOSPHATASE"/>
    <property type="match status" value="1"/>
</dbReference>
<protein>
    <recommendedName>
        <fullName evidence="7">D,D-heptose 1,7-bisphosphate phosphatase</fullName>
    </recommendedName>
</protein>
<dbReference type="InterPro" id="IPR023214">
    <property type="entry name" value="HAD_sf"/>
</dbReference>
<evidence type="ECO:0000256" key="5">
    <source>
        <dbReference type="ARBA" id="ARBA00022801"/>
    </source>
</evidence>
<name>F4KX49_HALH1</name>
<keyword evidence="5" id="KW-0378">Hydrolase</keyword>
<evidence type="ECO:0000256" key="6">
    <source>
        <dbReference type="ARBA" id="ARBA00023277"/>
    </source>
</evidence>
<reference evidence="8 9" key="1">
    <citation type="journal article" date="2011" name="Stand. Genomic Sci.">
        <title>Complete genome sequence of Haliscomenobacter hydrossis type strain (O).</title>
        <authorList>
            <consortium name="US DOE Joint Genome Institute (JGI-PGF)"/>
            <person name="Daligault H."/>
            <person name="Lapidus A."/>
            <person name="Zeytun A."/>
            <person name="Nolan M."/>
            <person name="Lucas S."/>
            <person name="Del Rio T.G."/>
            <person name="Tice H."/>
            <person name="Cheng J.F."/>
            <person name="Tapia R."/>
            <person name="Han C."/>
            <person name="Goodwin L."/>
            <person name="Pitluck S."/>
            <person name="Liolios K."/>
            <person name="Pagani I."/>
            <person name="Ivanova N."/>
            <person name="Huntemann M."/>
            <person name="Mavromatis K."/>
            <person name="Mikhailova N."/>
            <person name="Pati A."/>
            <person name="Chen A."/>
            <person name="Palaniappan K."/>
            <person name="Land M."/>
            <person name="Hauser L."/>
            <person name="Brambilla E.M."/>
            <person name="Rohde M."/>
            <person name="Verbarg S."/>
            <person name="Goker M."/>
            <person name="Bristow J."/>
            <person name="Eisen J.A."/>
            <person name="Markowitz V."/>
            <person name="Hugenholtz P."/>
            <person name="Kyrpides N.C."/>
            <person name="Klenk H.P."/>
            <person name="Woyke T."/>
        </authorList>
    </citation>
    <scope>NUCLEOTIDE SEQUENCE [LARGE SCALE GENOMIC DNA]</scope>
    <source>
        <strain evidence="9">ATCC 27775 / DSM 1100 / LMG 10767 / O</strain>
    </source>
</reference>
<dbReference type="InterPro" id="IPR036412">
    <property type="entry name" value="HAD-like_sf"/>
</dbReference>
<comment type="similarity">
    <text evidence="2">Belongs to the GmhB family.</text>
</comment>
<dbReference type="GO" id="GO:0005737">
    <property type="term" value="C:cytoplasm"/>
    <property type="evidence" value="ECO:0007669"/>
    <property type="project" value="UniProtKB-SubCell"/>
</dbReference>
<dbReference type="InterPro" id="IPR006543">
    <property type="entry name" value="Histidinol-phos"/>
</dbReference>
<gene>
    <name evidence="8" type="ordered locus">Halhy_0365</name>
</gene>